<feature type="domain" description="SCP" evidence="1">
    <location>
        <begin position="1"/>
        <end position="127"/>
    </location>
</feature>
<feature type="non-terminal residue" evidence="2">
    <location>
        <position position="1"/>
    </location>
</feature>
<dbReference type="AlphaFoldDB" id="A0A8E2DUP4"/>
<dbReference type="EMBL" id="KV722333">
    <property type="protein sequence ID" value="OCH96011.1"/>
    <property type="molecule type" value="Genomic_DNA"/>
</dbReference>
<evidence type="ECO:0000313" key="3">
    <source>
        <dbReference type="Proteomes" id="UP000250043"/>
    </source>
</evidence>
<keyword evidence="3" id="KW-1185">Reference proteome</keyword>
<accession>A0A8E2DUP4</accession>
<dbReference type="OrthoDB" id="337038at2759"/>
<sequence>YLSGHNDLRAQHGAAPLSWSEDLQDKAQSYADSCHFAHSDGALGPVGENLGAGTGTFTAEEAVAQFATDESQFDPTHETFSHFTQMVWKSTTQLGCASAICGGIFDAQFGPATYHVCLYNPVGNVVGQERLVNSQIVSMSANQSII</sequence>
<reference evidence="2 3" key="1">
    <citation type="submission" date="2016-07" db="EMBL/GenBank/DDBJ databases">
        <title>Draft genome of the white-rot fungus Obba rivulosa 3A-2.</title>
        <authorList>
            <consortium name="DOE Joint Genome Institute"/>
            <person name="Miettinen O."/>
            <person name="Riley R."/>
            <person name="Acob R."/>
            <person name="Barry K."/>
            <person name="Cullen D."/>
            <person name="De Vries R."/>
            <person name="Hainaut M."/>
            <person name="Hatakka A."/>
            <person name="Henrissat B."/>
            <person name="Hilden K."/>
            <person name="Kuo R."/>
            <person name="Labutti K."/>
            <person name="Lipzen A."/>
            <person name="Makela M.R."/>
            <person name="Sandor L."/>
            <person name="Spatafora J.W."/>
            <person name="Grigoriev I.V."/>
            <person name="Hibbett D.S."/>
        </authorList>
    </citation>
    <scope>NUCLEOTIDE SEQUENCE [LARGE SCALE GENOMIC DNA]</scope>
    <source>
        <strain evidence="2 3">3A-2</strain>
    </source>
</reference>
<dbReference type="InterPro" id="IPR035940">
    <property type="entry name" value="CAP_sf"/>
</dbReference>
<name>A0A8E2DUP4_9APHY</name>
<evidence type="ECO:0000313" key="2">
    <source>
        <dbReference type="EMBL" id="OCH96011.1"/>
    </source>
</evidence>
<dbReference type="PRINTS" id="PR00837">
    <property type="entry name" value="V5TPXLIKE"/>
</dbReference>
<evidence type="ECO:0000259" key="1">
    <source>
        <dbReference type="SMART" id="SM00198"/>
    </source>
</evidence>
<dbReference type="Gene3D" id="3.40.33.10">
    <property type="entry name" value="CAP"/>
    <property type="match status" value="1"/>
</dbReference>
<protein>
    <submittedName>
        <fullName evidence="2">PR-1-like protein</fullName>
    </submittedName>
</protein>
<organism evidence="2 3">
    <name type="scientific">Obba rivulosa</name>
    <dbReference type="NCBI Taxonomy" id="1052685"/>
    <lineage>
        <taxon>Eukaryota</taxon>
        <taxon>Fungi</taxon>
        <taxon>Dikarya</taxon>
        <taxon>Basidiomycota</taxon>
        <taxon>Agaricomycotina</taxon>
        <taxon>Agaricomycetes</taxon>
        <taxon>Polyporales</taxon>
        <taxon>Gelatoporiaceae</taxon>
        <taxon>Obba</taxon>
    </lineage>
</organism>
<gene>
    <name evidence="2" type="ORF">OBBRIDRAFT_719345</name>
</gene>
<dbReference type="SUPFAM" id="SSF55797">
    <property type="entry name" value="PR-1-like"/>
    <property type="match status" value="1"/>
</dbReference>
<dbReference type="InterPro" id="IPR014044">
    <property type="entry name" value="CAP_dom"/>
</dbReference>
<dbReference type="InterPro" id="IPR001283">
    <property type="entry name" value="CRISP-related"/>
</dbReference>
<proteinExistence type="predicted"/>
<dbReference type="PANTHER" id="PTHR10334">
    <property type="entry name" value="CYSTEINE-RICH SECRETORY PROTEIN-RELATED"/>
    <property type="match status" value="1"/>
</dbReference>
<dbReference type="Proteomes" id="UP000250043">
    <property type="component" value="Unassembled WGS sequence"/>
</dbReference>
<dbReference type="Pfam" id="PF00188">
    <property type="entry name" value="CAP"/>
    <property type="match status" value="1"/>
</dbReference>
<dbReference type="SMART" id="SM00198">
    <property type="entry name" value="SCP"/>
    <property type="match status" value="1"/>
</dbReference>